<feature type="transmembrane region" description="Helical" evidence="1">
    <location>
        <begin position="46"/>
        <end position="63"/>
    </location>
</feature>
<evidence type="ECO:0000313" key="3">
    <source>
        <dbReference type="Proteomes" id="UP000287756"/>
    </source>
</evidence>
<feature type="transmembrane region" description="Helical" evidence="1">
    <location>
        <begin position="75"/>
        <end position="96"/>
    </location>
</feature>
<dbReference type="Proteomes" id="UP000287756">
    <property type="component" value="Chromosome"/>
</dbReference>
<sequence length="150" mass="17319">MELDYGLILGMDKQRHFFSHAMMAVFSGIVIIIFSNEQSFKRRIKFAWVVLVFIGILEEYRQYMVPDRSAEFLDAVANLLGITIGLLIPVFIIAIISKNKYKSVSNSFAIYNIALIPLFFGLLLINERPFVTFDGSFEEEVKFWLLFIGF</sequence>
<evidence type="ECO:0000313" key="2">
    <source>
        <dbReference type="EMBL" id="QAS53460.1"/>
    </source>
</evidence>
<keyword evidence="1" id="KW-0472">Membrane</keyword>
<organism evidence="2 3">
    <name type="scientific">Halobacillus litoralis</name>
    <dbReference type="NCBI Taxonomy" id="45668"/>
    <lineage>
        <taxon>Bacteria</taxon>
        <taxon>Bacillati</taxon>
        <taxon>Bacillota</taxon>
        <taxon>Bacilli</taxon>
        <taxon>Bacillales</taxon>
        <taxon>Bacillaceae</taxon>
        <taxon>Halobacillus</taxon>
    </lineage>
</organism>
<dbReference type="RefSeq" id="WP_164908580.1">
    <property type="nucleotide sequence ID" value="NZ_CP026118.1"/>
</dbReference>
<keyword evidence="1" id="KW-0812">Transmembrane</keyword>
<keyword evidence="1" id="KW-1133">Transmembrane helix</keyword>
<dbReference type="AlphaFoldDB" id="A0A410MFJ0"/>
<gene>
    <name evidence="2" type="ORF">HLI_15260</name>
</gene>
<name>A0A410MFJ0_9BACI</name>
<dbReference type="KEGG" id="hli:HLI_15260"/>
<evidence type="ECO:0008006" key="4">
    <source>
        <dbReference type="Google" id="ProtNLM"/>
    </source>
</evidence>
<dbReference type="EMBL" id="CP026118">
    <property type="protein sequence ID" value="QAS53460.1"/>
    <property type="molecule type" value="Genomic_DNA"/>
</dbReference>
<feature type="transmembrane region" description="Helical" evidence="1">
    <location>
        <begin position="108"/>
        <end position="125"/>
    </location>
</feature>
<proteinExistence type="predicted"/>
<dbReference type="NCBIfam" id="NF037970">
    <property type="entry name" value="vanZ_1"/>
    <property type="match status" value="1"/>
</dbReference>
<accession>A0A410MFJ0</accession>
<feature type="transmembrane region" description="Helical" evidence="1">
    <location>
        <begin position="17"/>
        <end position="34"/>
    </location>
</feature>
<protein>
    <recommendedName>
        <fullName evidence="4">VanZ-like domain-containing protein</fullName>
    </recommendedName>
</protein>
<reference evidence="2 3" key="1">
    <citation type="submission" date="2018-01" db="EMBL/GenBank/DDBJ databases">
        <title>The whole genome sequencing and assembly of Halobacillus litoralis ERB031 strain.</title>
        <authorList>
            <person name="Lee S.-J."/>
            <person name="Park M.-K."/>
            <person name="Kim J.-Y."/>
            <person name="Lee Y.-J."/>
            <person name="Yi H."/>
            <person name="Bahn Y.-S."/>
            <person name="Kim J.F."/>
            <person name="Lee D.-W."/>
        </authorList>
    </citation>
    <scope>NUCLEOTIDE SEQUENCE [LARGE SCALE GENOMIC DNA]</scope>
    <source>
        <strain evidence="2 3">ERB 031</strain>
    </source>
</reference>
<evidence type="ECO:0000256" key="1">
    <source>
        <dbReference type="SAM" id="Phobius"/>
    </source>
</evidence>